<feature type="transmembrane region" description="Helical" evidence="1">
    <location>
        <begin position="197"/>
        <end position="218"/>
    </location>
</feature>
<accession>S0FYT7</accession>
<name>S0FYT7_9BACT</name>
<evidence type="ECO:0000313" key="2">
    <source>
        <dbReference type="EMBL" id="EMS80253.1"/>
    </source>
</evidence>
<feature type="transmembrane region" description="Helical" evidence="1">
    <location>
        <begin position="16"/>
        <end position="40"/>
    </location>
</feature>
<feature type="transmembrane region" description="Helical" evidence="1">
    <location>
        <begin position="158"/>
        <end position="177"/>
    </location>
</feature>
<sequence>MSEQKLRKLVEKRIPGLVYIITVFAMIEFGILVACMVTAANQTRVTVYDASQTLVYEDIYNADALAEFRRVSGIENFKDEGFTVARTLVEKPFPTRTWVALSICVPLLLILFVAFVVRVFEDVFLFRKKTPDKSDSDHREFDFEETRFEKMFSTLGRLNIYSLGATVIVAAFLFWMVPDLLITIGKISYQTISQLKWVLLSLVLVGGIYVIIQAFLSYKTKIAIIEQQSEIQKNRDRLAIEARQGARLLEDKGGDH</sequence>
<keyword evidence="3" id="KW-1185">Reference proteome</keyword>
<evidence type="ECO:0000256" key="1">
    <source>
        <dbReference type="SAM" id="Phobius"/>
    </source>
</evidence>
<dbReference type="RefSeq" id="WP_006965604.1">
    <property type="nucleotide sequence ID" value="NZ_APJX01000003.1"/>
</dbReference>
<dbReference type="EMBL" id="APJX01000003">
    <property type="protein sequence ID" value="EMS80253.1"/>
    <property type="molecule type" value="Genomic_DNA"/>
</dbReference>
<protein>
    <submittedName>
        <fullName evidence="2">Uncharacterized protein</fullName>
    </submittedName>
</protein>
<comment type="caution">
    <text evidence="2">The sequence shown here is derived from an EMBL/GenBank/DDBJ whole genome shotgun (WGS) entry which is preliminary data.</text>
</comment>
<dbReference type="AlphaFoldDB" id="S0FYT7"/>
<evidence type="ECO:0000313" key="3">
    <source>
        <dbReference type="Proteomes" id="UP000014216"/>
    </source>
</evidence>
<keyword evidence="1" id="KW-1133">Transmembrane helix</keyword>
<reference evidence="2 3" key="1">
    <citation type="journal article" date="2013" name="Genome Announc.">
        <title>Draft Genome Sequence of Desulfotignum phosphitoxidans DSM 13687 Strain FiPS-3.</title>
        <authorList>
            <person name="Poehlein A."/>
            <person name="Daniel R."/>
            <person name="Simeonova D.D."/>
        </authorList>
    </citation>
    <scope>NUCLEOTIDE SEQUENCE [LARGE SCALE GENOMIC DNA]</scope>
    <source>
        <strain evidence="2 3">DSM 13687</strain>
    </source>
</reference>
<keyword evidence="1" id="KW-0812">Transmembrane</keyword>
<gene>
    <name evidence="2" type="ORF">Dpo_3c03980</name>
</gene>
<keyword evidence="1" id="KW-0472">Membrane</keyword>
<dbReference type="Proteomes" id="UP000014216">
    <property type="component" value="Unassembled WGS sequence"/>
</dbReference>
<proteinExistence type="predicted"/>
<feature type="transmembrane region" description="Helical" evidence="1">
    <location>
        <begin position="98"/>
        <end position="120"/>
    </location>
</feature>
<organism evidence="2 3">
    <name type="scientific">Desulfotignum phosphitoxidans DSM 13687</name>
    <dbReference type="NCBI Taxonomy" id="1286635"/>
    <lineage>
        <taxon>Bacteria</taxon>
        <taxon>Pseudomonadati</taxon>
        <taxon>Thermodesulfobacteriota</taxon>
        <taxon>Desulfobacteria</taxon>
        <taxon>Desulfobacterales</taxon>
        <taxon>Desulfobacteraceae</taxon>
        <taxon>Desulfotignum</taxon>
    </lineage>
</organism>